<dbReference type="EMBL" id="CP033238">
    <property type="protein sequence ID" value="AZF76431.1"/>
    <property type="molecule type" value="Genomic_DNA"/>
</dbReference>
<dbReference type="KEGG" id="ssol:SULB_1860"/>
<dbReference type="Proteomes" id="UP000033057">
    <property type="component" value="Chromosome"/>
</dbReference>
<dbReference type="NCBIfam" id="NF008999">
    <property type="entry name" value="PRK12343.1"/>
    <property type="match status" value="1"/>
</dbReference>
<dbReference type="CDD" id="cd01419">
    <property type="entry name" value="MoaC_A"/>
    <property type="match status" value="1"/>
</dbReference>
<dbReference type="Proteomes" id="UP000267993">
    <property type="component" value="Chromosome"/>
</dbReference>
<evidence type="ECO:0000313" key="8">
    <source>
        <dbReference type="EMBL" id="AZF68568.1"/>
    </source>
</evidence>
<dbReference type="Proteomes" id="UP000594632">
    <property type="component" value="Chromosome"/>
</dbReference>
<reference evidence="15 28" key="6">
    <citation type="journal article" date="2020" name="Nat. Commun.">
        <title>The structures of two archaeal type IV pili illuminate evolutionary relationships.</title>
        <authorList>
            <person name="Wang F."/>
            <person name="Baquero D.P."/>
            <person name="Su Z."/>
            <person name="Beltran L.C."/>
            <person name="Prangishvili D."/>
            <person name="Krupovic M."/>
            <person name="Egelman E.H."/>
        </authorList>
    </citation>
    <scope>NUCLEOTIDE SEQUENCE [LARGE SCALE GENOMIC DNA]</scope>
    <source>
        <strain evidence="15 28">POZ149</strain>
    </source>
</reference>
<dbReference type="EMBL" id="CP033236">
    <property type="protein sequence ID" value="AZF71188.1"/>
    <property type="molecule type" value="Genomic_DNA"/>
</dbReference>
<dbReference type="Proteomes" id="UP000033085">
    <property type="component" value="Chromosome"/>
</dbReference>
<evidence type="ECO:0000313" key="19">
    <source>
        <dbReference type="Proteomes" id="UP000033106"/>
    </source>
</evidence>
<dbReference type="OrthoDB" id="10067at2157"/>
<evidence type="ECO:0000313" key="5">
    <source>
        <dbReference type="EMBL" id="AKA74089.1"/>
    </source>
</evidence>
<evidence type="ECO:0000313" key="26">
    <source>
        <dbReference type="Proteomes" id="UP000278715"/>
    </source>
</evidence>
<dbReference type="NCBIfam" id="TIGR00581">
    <property type="entry name" value="moaC"/>
    <property type="match status" value="1"/>
</dbReference>
<dbReference type="Proteomes" id="UP000273443">
    <property type="component" value="Chromosome"/>
</dbReference>
<name>A0A0E3K631_SACSO</name>
<dbReference type="Proteomes" id="UP000275843">
    <property type="component" value="Chromosome"/>
</dbReference>
<feature type="active site" evidence="3">
    <location>
        <position position="118"/>
    </location>
</feature>
<evidence type="ECO:0000313" key="7">
    <source>
        <dbReference type="EMBL" id="AKA79480.1"/>
    </source>
</evidence>
<dbReference type="Gene3D" id="3.30.70.640">
    <property type="entry name" value="Molybdopterin cofactor biosynthesis C (MoaC) domain"/>
    <property type="match status" value="1"/>
</dbReference>
<evidence type="ECO:0000313" key="27">
    <source>
        <dbReference type="Proteomes" id="UP000282269"/>
    </source>
</evidence>
<reference evidence="20" key="2">
    <citation type="submission" date="2016-04" db="EMBL/GenBank/DDBJ databases">
        <authorList>
            <person name="Shah S.A."/>
            <person name="Garrett R.A."/>
        </authorList>
    </citation>
    <scope>NUCLEOTIDE SEQUENCE [LARGE SCALE GENOMIC DNA]</scope>
    <source>
        <strain evidence="20">ATCC 35091 / DSM 1616 / JCM 8930 / NBRC 15331 / P1</strain>
    </source>
</reference>
<evidence type="ECO:0000256" key="2">
    <source>
        <dbReference type="ARBA" id="ARBA00023150"/>
    </source>
</evidence>
<evidence type="ECO:0000313" key="20">
    <source>
        <dbReference type="Proteomes" id="UP000076770"/>
    </source>
</evidence>
<comment type="function">
    <text evidence="3">Catalyzes the conversion of (8S)-3',8-cyclo-7,8-dihydroguanosine 5'-triphosphate to cyclic pyranopterin monophosphate (cPMP).</text>
</comment>
<protein>
    <recommendedName>
        <fullName evidence="3">Probable cyclic pyranopterin monophosphate synthase</fullName>
        <ecNumber evidence="3">4.6.1.17</ecNumber>
    </recommendedName>
    <alternativeName>
        <fullName evidence="3">Molybdenum cofactor biosynthesis protein C</fullName>
    </alternativeName>
</protein>
<dbReference type="SMR" id="A0A0E3K631"/>
<dbReference type="SUPFAM" id="SSF55040">
    <property type="entry name" value="Molybdenum cofactor biosynthesis protein C, MoaC"/>
    <property type="match status" value="1"/>
</dbReference>
<dbReference type="GO" id="GO:0006777">
    <property type="term" value="P:Mo-molybdopterin cofactor biosynthetic process"/>
    <property type="evidence" value="ECO:0007669"/>
    <property type="project" value="UniProtKB-UniRule"/>
</dbReference>
<reference evidence="5" key="5">
    <citation type="submission" date="2018-10" db="EMBL/GenBank/DDBJ databases">
        <authorList>
            <person name="McCarthy S."/>
            <person name="Gradnigo J."/>
            <person name="Johnson T."/>
            <person name="Payne S."/>
            <person name="Lipzen A."/>
            <person name="Schackwitz W."/>
            <person name="Martin J."/>
            <person name="Moriyama E."/>
            <person name="Blum P."/>
        </authorList>
    </citation>
    <scope>NUCLEOTIDE SEQUENCE</scope>
    <source>
        <strain evidence="5">SARC-B</strain>
        <strain evidence="6">SARC-C</strain>
        <strain evidence="7">SULA</strain>
    </source>
</reference>
<evidence type="ECO:0000313" key="18">
    <source>
        <dbReference type="Proteomes" id="UP000033085"/>
    </source>
</evidence>
<dbReference type="EMBL" id="CP033237">
    <property type="protein sequence ID" value="AZF73808.1"/>
    <property type="molecule type" value="Genomic_DNA"/>
</dbReference>
<dbReference type="PATRIC" id="fig|2287.6.peg.1914"/>
<dbReference type="EMBL" id="CP033240">
    <property type="protein sequence ID" value="AZF81644.1"/>
    <property type="molecule type" value="Genomic_DNA"/>
</dbReference>
<evidence type="ECO:0000313" key="28">
    <source>
        <dbReference type="Proteomes" id="UP000594632"/>
    </source>
</evidence>
<dbReference type="EMBL" id="LT549890">
    <property type="protein sequence ID" value="SAI84353.1"/>
    <property type="molecule type" value="Genomic_DNA"/>
</dbReference>
<dbReference type="Proteomes" id="UP000269431">
    <property type="component" value="Chromosome"/>
</dbReference>
<evidence type="ECO:0000256" key="1">
    <source>
        <dbReference type="ARBA" id="ARBA00005046"/>
    </source>
</evidence>
<evidence type="ECO:0000256" key="3">
    <source>
        <dbReference type="HAMAP-Rule" id="MF_01224"/>
    </source>
</evidence>
<evidence type="ECO:0000313" key="23">
    <source>
        <dbReference type="Proteomes" id="UP000273194"/>
    </source>
</evidence>
<evidence type="ECO:0000313" key="16">
    <source>
        <dbReference type="EMBL" id="SAI84353.1"/>
    </source>
</evidence>
<proteinExistence type="inferred from homology"/>
<dbReference type="EMBL" id="CP033241">
    <property type="protein sequence ID" value="AZF84220.1"/>
    <property type="molecule type" value="Genomic_DNA"/>
</dbReference>
<dbReference type="InterPro" id="IPR036522">
    <property type="entry name" value="MoaC_sf"/>
</dbReference>
<reference evidence="17 18" key="1">
    <citation type="journal article" date="2015" name="Genome Announc.">
        <title>Complete Genome Sequence of Sulfolobus solfataricus Strain 98/2 and Evolved Derivatives.</title>
        <authorList>
            <person name="McCarthy S."/>
            <person name="Gradnigo J."/>
            <person name="Johnson T."/>
            <person name="Payne S."/>
            <person name="Lipzen A."/>
            <person name="Martin J."/>
            <person name="Schackwitz W."/>
            <person name="Moriyama E."/>
            <person name="Blum P."/>
        </authorList>
    </citation>
    <scope>NUCLEOTIDE SEQUENCE [LARGE SCALE GENOMIC DNA]</scope>
    <source>
        <strain evidence="17">98/2 SULC</strain>
        <strain evidence="5">SARC-B</strain>
        <strain evidence="6">SARC-C</strain>
        <strain evidence="7 19">SULA</strain>
        <strain evidence="18">SULB</strain>
    </source>
</reference>
<evidence type="ECO:0000313" key="9">
    <source>
        <dbReference type="EMBL" id="AZF71188.1"/>
    </source>
</evidence>
<dbReference type="Proteomes" id="UP000273194">
    <property type="component" value="Chromosome"/>
</dbReference>
<dbReference type="HAMAP" id="MF_01224_A">
    <property type="entry name" value="MoaC_A"/>
    <property type="match status" value="1"/>
</dbReference>
<dbReference type="AlphaFoldDB" id="A0A0E3K631"/>
<reference evidence="16" key="3">
    <citation type="submission" date="2016-04" db="EMBL/GenBank/DDBJ databases">
        <authorList>
            <person name="Evans L.H."/>
            <person name="Alamgir A."/>
            <person name="Owens N."/>
            <person name="Weber N.D."/>
            <person name="Virtaneva K."/>
            <person name="Barbian K."/>
            <person name="Babar A."/>
            <person name="Rosenke K."/>
        </authorList>
    </citation>
    <scope>NUCLEOTIDE SEQUENCE</scope>
    <source>
        <strain evidence="16">P1</strain>
    </source>
</reference>
<dbReference type="GeneID" id="1455034"/>
<sequence>MSSEAKMVDISQKETVLREAEAEGFIKLKNDTIKRIIENEIEKGNVITVAKTAGIMAAKKTSELLPLCHLIPLENVDIDIKIENSGIRVRSKVKAHYKTGVEMEALVATSISLLTIWDMVKKYEKDENGKYPYTMIDDIKVIDKIKEKD</sequence>
<evidence type="ECO:0000313" key="15">
    <source>
        <dbReference type="EMBL" id="QPG51033.1"/>
    </source>
</evidence>
<dbReference type="InterPro" id="IPR023047">
    <property type="entry name" value="Mo_CF_biosynth-C_arc"/>
</dbReference>
<dbReference type="KEGG" id="ssof:SULC_1858"/>
<comment type="subunit">
    <text evidence="3">Homohexamer; trimer of dimers.</text>
</comment>
<organism evidence="5 18">
    <name type="scientific">Saccharolobus solfataricus</name>
    <name type="common">Sulfolobus solfataricus</name>
    <dbReference type="NCBI Taxonomy" id="2287"/>
    <lineage>
        <taxon>Archaea</taxon>
        <taxon>Thermoproteota</taxon>
        <taxon>Thermoprotei</taxon>
        <taxon>Sulfolobales</taxon>
        <taxon>Sulfolobaceae</taxon>
        <taxon>Saccharolobus</taxon>
    </lineage>
</organism>
<dbReference type="Pfam" id="PF01967">
    <property type="entry name" value="MoaC"/>
    <property type="match status" value="1"/>
</dbReference>
<dbReference type="Proteomes" id="UP000076770">
    <property type="component" value="Chromosome i"/>
</dbReference>
<keyword evidence="2 3" id="KW-0501">Molybdenum cofactor biosynthesis</keyword>
<comment type="pathway">
    <text evidence="1 3">Cofactor biosynthesis; molybdopterin biosynthesis.</text>
</comment>
<dbReference type="KEGG" id="ssoa:SULA_1859"/>
<dbReference type="OMA" id="IWDMVKS"/>
<dbReference type="EMBL" id="CP033239">
    <property type="protein sequence ID" value="AZF79039.1"/>
    <property type="molecule type" value="Genomic_DNA"/>
</dbReference>
<evidence type="ECO:0000313" key="17">
    <source>
        <dbReference type="Proteomes" id="UP000033057"/>
    </source>
</evidence>
<dbReference type="PANTHER" id="PTHR22960">
    <property type="entry name" value="MOLYBDOPTERIN COFACTOR SYNTHESIS PROTEIN A"/>
    <property type="match status" value="1"/>
</dbReference>
<evidence type="ECO:0000313" key="14">
    <source>
        <dbReference type="EMBL" id="AZF84220.1"/>
    </source>
</evidence>
<dbReference type="InterPro" id="IPR023045">
    <property type="entry name" value="MoaC"/>
</dbReference>
<evidence type="ECO:0000313" key="11">
    <source>
        <dbReference type="EMBL" id="AZF76431.1"/>
    </source>
</evidence>
<dbReference type="Proteomes" id="UP000033106">
    <property type="component" value="Chromosome"/>
</dbReference>
<dbReference type="Proteomes" id="UP000278715">
    <property type="component" value="Chromosome"/>
</dbReference>
<comment type="catalytic activity">
    <reaction evidence="3">
        <text>(8S)-3',8-cyclo-7,8-dihydroguanosine 5'-triphosphate = cyclic pyranopterin phosphate + diphosphate</text>
        <dbReference type="Rhea" id="RHEA:49580"/>
        <dbReference type="ChEBI" id="CHEBI:33019"/>
        <dbReference type="ChEBI" id="CHEBI:59648"/>
        <dbReference type="ChEBI" id="CHEBI:131766"/>
        <dbReference type="EC" id="4.6.1.17"/>
    </reaction>
</comment>
<evidence type="ECO:0000313" key="25">
    <source>
        <dbReference type="Proteomes" id="UP000275843"/>
    </source>
</evidence>
<evidence type="ECO:0000313" key="13">
    <source>
        <dbReference type="EMBL" id="AZF81644.1"/>
    </source>
</evidence>
<evidence type="ECO:0000313" key="6">
    <source>
        <dbReference type="EMBL" id="AKA76787.1"/>
    </source>
</evidence>
<evidence type="ECO:0000313" key="22">
    <source>
        <dbReference type="Proteomes" id="UP000269431"/>
    </source>
</evidence>
<evidence type="ECO:0000313" key="12">
    <source>
        <dbReference type="EMBL" id="AZF79039.1"/>
    </source>
</evidence>
<comment type="similarity">
    <text evidence="3">Belongs to the MoaC family.</text>
</comment>
<dbReference type="Proteomes" id="UP000282269">
    <property type="component" value="Chromosome"/>
</dbReference>
<accession>A0A0E3K631</accession>
<dbReference type="InterPro" id="IPR002820">
    <property type="entry name" value="Mopterin_CF_biosynth-C_dom"/>
</dbReference>
<gene>
    <name evidence="3 5" type="primary">moaC</name>
    <name evidence="15" type="ORF">HFC64_15495</name>
    <name evidence="16" type="ORF">SSOP1_0799</name>
    <name evidence="7" type="ORF">SULA_1859</name>
    <name evidence="5" type="ORF">SULB_1860</name>
    <name evidence="6" type="ORF">SULC_1858</name>
    <name evidence="8" type="ORF">SULG_09340</name>
    <name evidence="9" type="ORF">SULH_09340</name>
    <name evidence="10" type="ORF">SULI_09340</name>
    <name evidence="11" type="ORF">SULM_09330</name>
    <name evidence="12" type="ORF">SULN_09330</name>
    <name evidence="13" type="ORF">SULO_09340</name>
    <name evidence="14" type="ORF">SULZ_09265</name>
</gene>
<dbReference type="GO" id="GO:0061799">
    <property type="term" value="F:cyclic pyranopterin monophosphate synthase activity"/>
    <property type="evidence" value="ECO:0007669"/>
    <property type="project" value="UniProtKB-UniRule"/>
</dbReference>
<evidence type="ECO:0000313" key="10">
    <source>
        <dbReference type="EMBL" id="AZF73808.1"/>
    </source>
</evidence>
<reference evidence="21 22" key="4">
    <citation type="journal article" date="2018" name="Proc. Natl. Acad. Sci. U.S.A.">
        <title>Nonmutational mechanism of inheritance in the Archaeon Sulfolobus solfataricus.</title>
        <authorList>
            <person name="Payne S."/>
            <person name="McCarthy S."/>
            <person name="Johnson T."/>
            <person name="North E."/>
            <person name="Blum P."/>
        </authorList>
    </citation>
    <scope>NUCLEOTIDE SEQUENCE [LARGE SCALE GENOMIC DNA]</scope>
    <source>
        <strain evidence="9 21">SARC-H</strain>
        <strain evidence="10 25">SARC-I</strain>
        <strain evidence="12 26">SARC-N</strain>
        <strain evidence="13 27">SARC-O</strain>
        <strain evidence="14 22">SUL120</strain>
        <strain evidence="8 23">SULG</strain>
        <strain evidence="11 24">SULM</strain>
    </source>
</reference>
<dbReference type="GeneID" id="44129775"/>
<dbReference type="EC" id="4.6.1.17" evidence="3"/>
<dbReference type="UniPathway" id="UPA00344"/>
<feature type="domain" description="Molybdopterin cofactor biosynthesis C (MoaC)" evidence="4">
    <location>
        <begin position="7"/>
        <end position="145"/>
    </location>
</feature>
<feature type="binding site" evidence="3">
    <location>
        <begin position="67"/>
        <end position="69"/>
    </location>
    <ligand>
        <name>substrate</name>
    </ligand>
</feature>
<dbReference type="EMBL" id="CP011056">
    <property type="protein sequence ID" value="AKA76787.1"/>
    <property type="molecule type" value="Genomic_DNA"/>
</dbReference>
<evidence type="ECO:0000313" key="24">
    <source>
        <dbReference type="Proteomes" id="UP000273443"/>
    </source>
</evidence>
<dbReference type="EMBL" id="CP050869">
    <property type="protein sequence ID" value="QPG51033.1"/>
    <property type="molecule type" value="Genomic_DNA"/>
</dbReference>
<evidence type="ECO:0000313" key="21">
    <source>
        <dbReference type="Proteomes" id="UP000267993"/>
    </source>
</evidence>
<feature type="binding site" evidence="3">
    <location>
        <begin position="103"/>
        <end position="104"/>
    </location>
    <ligand>
        <name>substrate</name>
    </ligand>
</feature>
<dbReference type="InterPro" id="IPR050105">
    <property type="entry name" value="MoCo_biosynth_MoaA/MoaC"/>
</dbReference>
<evidence type="ECO:0000259" key="4">
    <source>
        <dbReference type="Pfam" id="PF01967"/>
    </source>
</evidence>
<dbReference type="EMBL" id="CP011055">
    <property type="protein sequence ID" value="AKA74089.1"/>
    <property type="molecule type" value="Genomic_DNA"/>
</dbReference>
<dbReference type="EMBL" id="CP033235">
    <property type="protein sequence ID" value="AZF68568.1"/>
    <property type="molecule type" value="Genomic_DNA"/>
</dbReference>
<keyword evidence="3 5" id="KW-0456">Lyase</keyword>
<dbReference type="RefSeq" id="WP_009991359.1">
    <property type="nucleotide sequence ID" value="NZ_CP011055.2"/>
</dbReference>
<dbReference type="EMBL" id="CP011057">
    <property type="protein sequence ID" value="AKA79480.1"/>
    <property type="molecule type" value="Genomic_DNA"/>
</dbReference>